<evidence type="ECO:0000313" key="2">
    <source>
        <dbReference type="EMBL" id="RKR83732.1"/>
    </source>
</evidence>
<reference evidence="2 3" key="1">
    <citation type="submission" date="2018-10" db="EMBL/GenBank/DDBJ databases">
        <title>Genomic Encyclopedia of Archaeal and Bacterial Type Strains, Phase II (KMG-II): from individual species to whole genera.</title>
        <authorList>
            <person name="Goeker M."/>
        </authorList>
    </citation>
    <scope>NUCLEOTIDE SEQUENCE [LARGE SCALE GENOMIC DNA]</scope>
    <source>
        <strain evidence="2 3">DSM 18602</strain>
    </source>
</reference>
<evidence type="ECO:0008006" key="4">
    <source>
        <dbReference type="Google" id="ProtNLM"/>
    </source>
</evidence>
<sequence>MIYLIQTKTQFMNTSTKWIASAVTAVAIFFGSNVMAQTNTNPGETWRLGIGIEGGIPTGNRSDFSNFALGGTARLQYDTKSNISLMLTSGYYNMFAKSQTIGGTKYTPNDAGLVPVKAGIKVFATENIYFSGEAGAGFETNYAKNTKLIVSPGIGYANYKGLDIGLRYENFSGQSDSYGLVGLRIAYGFKL</sequence>
<accession>A0A495J540</accession>
<dbReference type="Proteomes" id="UP000268007">
    <property type="component" value="Unassembled WGS sequence"/>
</dbReference>
<protein>
    <recommendedName>
        <fullName evidence="4">Outer membrane protein with beta-barrel domain</fullName>
    </recommendedName>
</protein>
<dbReference type="EMBL" id="RBKU01000001">
    <property type="protein sequence ID" value="RKR83732.1"/>
    <property type="molecule type" value="Genomic_DNA"/>
</dbReference>
<keyword evidence="1" id="KW-0732">Signal</keyword>
<evidence type="ECO:0000313" key="3">
    <source>
        <dbReference type="Proteomes" id="UP000268007"/>
    </source>
</evidence>
<proteinExistence type="predicted"/>
<name>A0A495J540_9SPHI</name>
<comment type="caution">
    <text evidence="2">The sequence shown here is derived from an EMBL/GenBank/DDBJ whole genome shotgun (WGS) entry which is preliminary data.</text>
</comment>
<feature type="chain" id="PRO_5019756026" description="Outer membrane protein with beta-barrel domain" evidence="1">
    <location>
        <begin position="37"/>
        <end position="191"/>
    </location>
</feature>
<dbReference type="AlphaFoldDB" id="A0A495J540"/>
<feature type="signal peptide" evidence="1">
    <location>
        <begin position="1"/>
        <end position="36"/>
    </location>
</feature>
<gene>
    <name evidence="2" type="ORF">BDD43_3946</name>
</gene>
<organism evidence="2 3">
    <name type="scientific">Mucilaginibacter gracilis</name>
    <dbReference type="NCBI Taxonomy" id="423350"/>
    <lineage>
        <taxon>Bacteria</taxon>
        <taxon>Pseudomonadati</taxon>
        <taxon>Bacteroidota</taxon>
        <taxon>Sphingobacteriia</taxon>
        <taxon>Sphingobacteriales</taxon>
        <taxon>Sphingobacteriaceae</taxon>
        <taxon>Mucilaginibacter</taxon>
    </lineage>
</organism>
<keyword evidence="3" id="KW-1185">Reference proteome</keyword>
<evidence type="ECO:0000256" key="1">
    <source>
        <dbReference type="SAM" id="SignalP"/>
    </source>
</evidence>